<dbReference type="InterPro" id="IPR001128">
    <property type="entry name" value="Cyt_P450"/>
</dbReference>
<evidence type="ECO:0000256" key="3">
    <source>
        <dbReference type="SAM" id="Phobius"/>
    </source>
</evidence>
<evidence type="ECO:0000256" key="1">
    <source>
        <dbReference type="ARBA" id="ARBA00010617"/>
    </source>
</evidence>
<dbReference type="GO" id="GO:0005506">
    <property type="term" value="F:iron ion binding"/>
    <property type="evidence" value="ECO:0007669"/>
    <property type="project" value="InterPro"/>
</dbReference>
<accession>A0AAN6IIV2</accession>
<keyword evidence="2" id="KW-0479">Metal-binding</keyword>
<evidence type="ECO:0000256" key="2">
    <source>
        <dbReference type="PIRSR" id="PIRSR602401-1"/>
    </source>
</evidence>
<dbReference type="Gene3D" id="1.10.630.10">
    <property type="entry name" value="Cytochrome P450"/>
    <property type="match status" value="1"/>
</dbReference>
<feature type="transmembrane region" description="Helical" evidence="3">
    <location>
        <begin position="38"/>
        <end position="57"/>
    </location>
</feature>
<comment type="similarity">
    <text evidence="1">Belongs to the cytochrome P450 family.</text>
</comment>
<comment type="cofactor">
    <cofactor evidence="2">
        <name>heme</name>
        <dbReference type="ChEBI" id="CHEBI:30413"/>
    </cofactor>
</comment>
<comment type="caution">
    <text evidence="5">The sequence shown here is derived from an EMBL/GenBank/DDBJ whole genome shotgun (WGS) entry which is preliminary data.</text>
</comment>
<dbReference type="GO" id="GO:0004497">
    <property type="term" value="F:monooxygenase activity"/>
    <property type="evidence" value="ECO:0007669"/>
    <property type="project" value="InterPro"/>
</dbReference>
<dbReference type="InterPro" id="IPR036396">
    <property type="entry name" value="Cyt_P450_sf"/>
</dbReference>
<dbReference type="Pfam" id="PF00067">
    <property type="entry name" value="p450"/>
    <property type="match status" value="1"/>
</dbReference>
<dbReference type="FunFam" id="1.10.630.10:FF:000051">
    <property type="entry name" value="Cytochrome P450 monooxygenase (Fum15)"/>
    <property type="match status" value="1"/>
</dbReference>
<evidence type="ECO:0000256" key="4">
    <source>
        <dbReference type="SAM" id="SignalP"/>
    </source>
</evidence>
<keyword evidence="6" id="KW-1185">Reference proteome</keyword>
<dbReference type="InterPro" id="IPR002401">
    <property type="entry name" value="Cyt_P450_E_grp-I"/>
</dbReference>
<name>A0AAN6IIV2_9EURO</name>
<dbReference type="InterPro" id="IPR050121">
    <property type="entry name" value="Cytochrome_P450_monoxygenase"/>
</dbReference>
<dbReference type="PANTHER" id="PTHR24305">
    <property type="entry name" value="CYTOCHROME P450"/>
    <property type="match status" value="1"/>
</dbReference>
<dbReference type="GO" id="GO:0016705">
    <property type="term" value="F:oxidoreductase activity, acting on paired donors, with incorporation or reduction of molecular oxygen"/>
    <property type="evidence" value="ECO:0007669"/>
    <property type="project" value="InterPro"/>
</dbReference>
<dbReference type="Proteomes" id="UP001203852">
    <property type="component" value="Unassembled WGS sequence"/>
</dbReference>
<organism evidence="5 6">
    <name type="scientific">Exophiala viscosa</name>
    <dbReference type="NCBI Taxonomy" id="2486360"/>
    <lineage>
        <taxon>Eukaryota</taxon>
        <taxon>Fungi</taxon>
        <taxon>Dikarya</taxon>
        <taxon>Ascomycota</taxon>
        <taxon>Pezizomycotina</taxon>
        <taxon>Eurotiomycetes</taxon>
        <taxon>Chaetothyriomycetidae</taxon>
        <taxon>Chaetothyriales</taxon>
        <taxon>Herpotrichiellaceae</taxon>
        <taxon>Exophiala</taxon>
    </lineage>
</organism>
<keyword evidence="3" id="KW-1133">Transmembrane helix</keyword>
<evidence type="ECO:0000313" key="6">
    <source>
        <dbReference type="Proteomes" id="UP001203852"/>
    </source>
</evidence>
<dbReference type="CDD" id="cd11069">
    <property type="entry name" value="CYP_FUM15-like"/>
    <property type="match status" value="1"/>
</dbReference>
<dbReference type="PRINTS" id="PR00463">
    <property type="entry name" value="EP450I"/>
</dbReference>
<reference evidence="5" key="1">
    <citation type="journal article" date="2022" name="bioRxiv">
        <title>Deciphering the potential niche of two novel black yeast fungi from a biological soil crust based on their genomes, phenotypes, and melanin regulation.</title>
        <authorList>
            <consortium name="DOE Joint Genome Institute"/>
            <person name="Carr E.C."/>
            <person name="Barton Q."/>
            <person name="Grambo S."/>
            <person name="Sullivan M."/>
            <person name="Renfro C.M."/>
            <person name="Kuo A."/>
            <person name="Pangilinan J."/>
            <person name="Lipzen A."/>
            <person name="Keymanesh K."/>
            <person name="Savage E."/>
            <person name="Barry K."/>
            <person name="Grigoriev I.V."/>
            <person name="Riekhof W.R."/>
            <person name="Harris S.S."/>
        </authorList>
    </citation>
    <scope>NUCLEOTIDE SEQUENCE</scope>
    <source>
        <strain evidence="5">JF 03-4F</strain>
    </source>
</reference>
<dbReference type="GO" id="GO:0020037">
    <property type="term" value="F:heme binding"/>
    <property type="evidence" value="ECO:0007669"/>
    <property type="project" value="InterPro"/>
</dbReference>
<dbReference type="PRINTS" id="PR00385">
    <property type="entry name" value="P450"/>
</dbReference>
<dbReference type="AlphaFoldDB" id="A0AAN6IIV2"/>
<keyword evidence="2" id="KW-0408">Iron</keyword>
<sequence>MSGPASTLVWLGLLPGCEAVALDFLTPPDISTKFPRPFLYGIVGICFFAWVVYRTWIYPFLLSPLRYLPEPKGGLPIIGHMHLRVARPVGEEPLKWIQEHPDADLIRLRGFLNSEALCMIGPQAIAEVLVTKNYDFIKPPKAAGFLARVLGNGLVVVEGDVHKLQRKHIQPSFNFRHIKELYPIFWRKSVDVVKRIRADLVDEASKTPPGVSELSFWAPKVTLDLIGIAGIGRDFHTVISNEDELAQTYEKIMEPRFEIFLLFSLTVLGARWALKLLPTDARNVDRWFTLQTDKLRDLCRQLVVEKKRWMKATGEDSADLLSKLIQSNNFSDNELVDQVLTFLAAGHETTSSTFEWATYLLARHPEIQSRLRAEIRDHLPYGISANLKDVDLGEILESMPFLNGVCSETFRLYPTVAQTLRVAARDTSIMGYPIPKDTLIAVPIYGLNRSPKLWGPDSESFDPSRWIDKDTGKSNNSGGADGNYSFMTFLHGPRSCIGQGFARAELRALIAAFVGAFEMELEDDSYRPIRTGVVTTKPSKGMPLKLKVVGEWSKAH</sequence>
<keyword evidence="2" id="KW-0349">Heme</keyword>
<feature type="signal peptide" evidence="4">
    <location>
        <begin position="1"/>
        <end position="19"/>
    </location>
</feature>
<feature type="binding site" description="axial binding residue" evidence="2">
    <location>
        <position position="496"/>
    </location>
    <ligand>
        <name>heme</name>
        <dbReference type="ChEBI" id="CHEBI:30413"/>
    </ligand>
    <ligandPart>
        <name>Fe</name>
        <dbReference type="ChEBI" id="CHEBI:18248"/>
    </ligandPart>
</feature>
<dbReference type="EMBL" id="MU404350">
    <property type="protein sequence ID" value="KAI1619118.1"/>
    <property type="molecule type" value="Genomic_DNA"/>
</dbReference>
<dbReference type="PANTHER" id="PTHR24305:SF166">
    <property type="entry name" value="CYTOCHROME P450 12A4, MITOCHONDRIAL-RELATED"/>
    <property type="match status" value="1"/>
</dbReference>
<keyword evidence="3" id="KW-0472">Membrane</keyword>
<proteinExistence type="inferred from homology"/>
<dbReference type="SUPFAM" id="SSF48264">
    <property type="entry name" value="Cytochrome P450"/>
    <property type="match status" value="1"/>
</dbReference>
<keyword evidence="3" id="KW-0812">Transmembrane</keyword>
<gene>
    <name evidence="5" type="ORF">EDD36DRAFT_427900</name>
</gene>
<feature type="chain" id="PRO_5043046780" evidence="4">
    <location>
        <begin position="20"/>
        <end position="556"/>
    </location>
</feature>
<keyword evidence="4" id="KW-0732">Signal</keyword>
<evidence type="ECO:0000313" key="5">
    <source>
        <dbReference type="EMBL" id="KAI1619118.1"/>
    </source>
</evidence>
<protein>
    <submittedName>
        <fullName evidence="5">Cytochrome P450 3A4</fullName>
    </submittedName>
</protein>